<evidence type="ECO:0000256" key="3">
    <source>
        <dbReference type="ARBA" id="ARBA00022692"/>
    </source>
</evidence>
<keyword evidence="3 6" id="KW-0812">Transmembrane</keyword>
<dbReference type="AlphaFoldDB" id="B1C0K6"/>
<evidence type="ECO:0000256" key="6">
    <source>
        <dbReference type="SAM" id="Phobius"/>
    </source>
</evidence>
<keyword evidence="10" id="KW-1185">Reference proteome</keyword>
<reference evidence="9" key="2">
    <citation type="submission" date="2014-06" db="EMBL/GenBank/DDBJ databases">
        <title>Draft genome sequence of Clostridium spiroforme (DSM 1552).</title>
        <authorList>
            <person name="Sudarsanam P."/>
            <person name="Ley R."/>
            <person name="Guruge J."/>
            <person name="Turnbaugh P.J."/>
            <person name="Mahowald M."/>
            <person name="Liep D."/>
            <person name="Gordon J."/>
        </authorList>
    </citation>
    <scope>NUCLEOTIDE SEQUENCE</scope>
    <source>
        <strain evidence="9">DSM 1552</strain>
    </source>
</reference>
<evidence type="ECO:0000313" key="10">
    <source>
        <dbReference type="Proteomes" id="UP000004910"/>
    </source>
</evidence>
<gene>
    <name evidence="9" type="ORF">CLOSPI_00735</name>
</gene>
<dbReference type="GO" id="GO:0022857">
    <property type="term" value="F:transmembrane transporter activity"/>
    <property type="evidence" value="ECO:0007669"/>
    <property type="project" value="TreeGrafter"/>
</dbReference>
<dbReference type="Pfam" id="PF12704">
    <property type="entry name" value="MacB_PCD"/>
    <property type="match status" value="1"/>
</dbReference>
<protein>
    <submittedName>
        <fullName evidence="9">Efflux ABC transporter, permease protein</fullName>
    </submittedName>
</protein>
<dbReference type="eggNOG" id="COG0577">
    <property type="taxonomic scope" value="Bacteria"/>
</dbReference>
<reference evidence="9" key="1">
    <citation type="submission" date="2008-02" db="EMBL/GenBank/DDBJ databases">
        <authorList>
            <person name="Fulton L."/>
            <person name="Clifton S."/>
            <person name="Fulton B."/>
            <person name="Xu J."/>
            <person name="Minx P."/>
            <person name="Pepin K.H."/>
            <person name="Johnson M."/>
            <person name="Thiruvilangam P."/>
            <person name="Bhonagiri V."/>
            <person name="Nash W.E."/>
            <person name="Mardis E.R."/>
            <person name="Wilson R.K."/>
        </authorList>
    </citation>
    <scope>NUCLEOTIDE SEQUENCE [LARGE SCALE GENOMIC DNA]</scope>
    <source>
        <strain evidence="9">DSM 1552</strain>
    </source>
</reference>
<evidence type="ECO:0000259" key="8">
    <source>
        <dbReference type="Pfam" id="PF12704"/>
    </source>
</evidence>
<evidence type="ECO:0000256" key="2">
    <source>
        <dbReference type="ARBA" id="ARBA00022475"/>
    </source>
</evidence>
<dbReference type="Pfam" id="PF02687">
    <property type="entry name" value="FtsX"/>
    <property type="match status" value="1"/>
</dbReference>
<dbReference type="EMBL" id="ABIK02000006">
    <property type="protein sequence ID" value="EDS75341.1"/>
    <property type="molecule type" value="Genomic_DNA"/>
</dbReference>
<evidence type="ECO:0000256" key="1">
    <source>
        <dbReference type="ARBA" id="ARBA00004651"/>
    </source>
</evidence>
<dbReference type="PANTHER" id="PTHR30572">
    <property type="entry name" value="MEMBRANE COMPONENT OF TRANSPORTER-RELATED"/>
    <property type="match status" value="1"/>
</dbReference>
<feature type="transmembrane region" description="Helical" evidence="6">
    <location>
        <begin position="317"/>
        <end position="341"/>
    </location>
</feature>
<feature type="domain" description="MacB-like periplasmic core" evidence="8">
    <location>
        <begin position="37"/>
        <end position="284"/>
    </location>
</feature>
<dbReference type="InterPro" id="IPR050250">
    <property type="entry name" value="Macrolide_Exporter_MacB"/>
</dbReference>
<feature type="transmembrane region" description="Helical" evidence="6">
    <location>
        <begin position="361"/>
        <end position="381"/>
    </location>
</feature>
<feature type="transmembrane region" description="Helical" evidence="6">
    <location>
        <begin position="27"/>
        <end position="46"/>
    </location>
</feature>
<keyword evidence="4 6" id="KW-1133">Transmembrane helix</keyword>
<comment type="subcellular location">
    <subcellularLocation>
        <location evidence="1">Cell membrane</location>
        <topology evidence="1">Multi-pass membrane protein</topology>
    </subcellularLocation>
</comment>
<sequence>MIDYLQGGRDMIKNAFLSIRKNLGKTILLFVIMVVITNLIIAGLSIQSASKKSMEQIRTSLGNDVTLSVDMKNMMGQREKGQAIEEVQANITTTMADQLKDLKYVENYNYTISTFVDSDTLNPIELSASDNQINIQFPNQMGGFNGNSGSFSISANTTMEYLEAFSNEESNLIEGKLLSTSDKGSDSCVIETTLASDNDLGVGDTITLTATVNDETLSKTLTIAGIYEVSDSTQMMGPGHDNPFNTIYTDLSVGQYFTASDSNITSATYYLDDPENIEKFQELAKEETDIDFETYTLEANDRLYQQNVNNLENTQSFATMFLVVVIVAGSAILCLILILTIRNRYYEIGVFLSLGQNKIKIILQQLLEILIIATVAFALSLTTGKVVSNVVGNILESGVSDNGVRMEMPSDMPIQEEQTNIPQIPAFDDVFTAPENKELDVSLTTQTVLQLAGITVAICLVSITIPSVYVLRLTPREILTKREG</sequence>
<dbReference type="GO" id="GO:0005886">
    <property type="term" value="C:plasma membrane"/>
    <property type="evidence" value="ECO:0007669"/>
    <property type="project" value="UniProtKB-SubCell"/>
</dbReference>
<dbReference type="InterPro" id="IPR003838">
    <property type="entry name" value="ABC3_permease_C"/>
</dbReference>
<feature type="domain" description="ABC3 transporter permease C-terminal" evidence="7">
    <location>
        <begin position="320"/>
        <end position="474"/>
    </location>
</feature>
<proteinExistence type="predicted"/>
<dbReference type="Proteomes" id="UP000004910">
    <property type="component" value="Unassembled WGS sequence"/>
</dbReference>
<evidence type="ECO:0000256" key="5">
    <source>
        <dbReference type="ARBA" id="ARBA00023136"/>
    </source>
</evidence>
<keyword evidence="2" id="KW-1003">Cell membrane</keyword>
<dbReference type="InterPro" id="IPR025857">
    <property type="entry name" value="MacB_PCD"/>
</dbReference>
<comment type="caution">
    <text evidence="9">The sequence shown here is derived from an EMBL/GenBank/DDBJ whole genome shotgun (WGS) entry which is preliminary data.</text>
</comment>
<evidence type="ECO:0000313" key="9">
    <source>
        <dbReference type="EMBL" id="EDS75341.1"/>
    </source>
</evidence>
<evidence type="ECO:0000256" key="4">
    <source>
        <dbReference type="ARBA" id="ARBA00022989"/>
    </source>
</evidence>
<feature type="transmembrane region" description="Helical" evidence="6">
    <location>
        <begin position="448"/>
        <end position="471"/>
    </location>
</feature>
<dbReference type="STRING" id="428126.CLOSPI_00735"/>
<dbReference type="HOGENOM" id="CLU_039499_1_1_9"/>
<name>B1C0K6_9FIRM</name>
<dbReference type="PANTHER" id="PTHR30572:SF9">
    <property type="entry name" value="ABC TRANSPORTER PERMEASE PROTEIN"/>
    <property type="match status" value="1"/>
</dbReference>
<accession>B1C0K6</accession>
<evidence type="ECO:0000259" key="7">
    <source>
        <dbReference type="Pfam" id="PF02687"/>
    </source>
</evidence>
<keyword evidence="5 6" id="KW-0472">Membrane</keyword>
<organism evidence="9 10">
    <name type="scientific">Thomasclavelia spiroformis DSM 1552</name>
    <dbReference type="NCBI Taxonomy" id="428126"/>
    <lineage>
        <taxon>Bacteria</taxon>
        <taxon>Bacillati</taxon>
        <taxon>Bacillota</taxon>
        <taxon>Erysipelotrichia</taxon>
        <taxon>Erysipelotrichales</taxon>
        <taxon>Coprobacillaceae</taxon>
        <taxon>Thomasclavelia</taxon>
    </lineage>
</organism>